<dbReference type="AlphaFoldDB" id="A0ABD3PS91"/>
<feature type="region of interest" description="Disordered" evidence="1">
    <location>
        <begin position="1"/>
        <end position="20"/>
    </location>
</feature>
<proteinExistence type="predicted"/>
<name>A0ABD3PS91_9STRA</name>
<keyword evidence="3" id="KW-1185">Reference proteome</keyword>
<evidence type="ECO:0000256" key="1">
    <source>
        <dbReference type="SAM" id="MobiDB-lite"/>
    </source>
</evidence>
<reference evidence="2 3" key="1">
    <citation type="journal article" date="2020" name="G3 (Bethesda)">
        <title>Improved Reference Genome for Cyclotella cryptica CCMP332, a Model for Cell Wall Morphogenesis, Salinity Adaptation, and Lipid Production in Diatoms (Bacillariophyta).</title>
        <authorList>
            <person name="Roberts W.R."/>
            <person name="Downey K.M."/>
            <person name="Ruck E.C."/>
            <person name="Traller J.C."/>
            <person name="Alverson A.J."/>
        </authorList>
    </citation>
    <scope>NUCLEOTIDE SEQUENCE [LARGE SCALE GENOMIC DNA]</scope>
    <source>
        <strain evidence="2 3">CCMP332</strain>
    </source>
</reference>
<organism evidence="2 3">
    <name type="scientific">Cyclotella cryptica</name>
    <dbReference type="NCBI Taxonomy" id="29204"/>
    <lineage>
        <taxon>Eukaryota</taxon>
        <taxon>Sar</taxon>
        <taxon>Stramenopiles</taxon>
        <taxon>Ochrophyta</taxon>
        <taxon>Bacillariophyta</taxon>
        <taxon>Coscinodiscophyceae</taxon>
        <taxon>Thalassiosirophycidae</taxon>
        <taxon>Stephanodiscales</taxon>
        <taxon>Stephanodiscaceae</taxon>
        <taxon>Cyclotella</taxon>
    </lineage>
</organism>
<gene>
    <name evidence="2" type="ORF">HJC23_002994</name>
</gene>
<dbReference type="EMBL" id="JABMIG020000119">
    <property type="protein sequence ID" value="KAL3791005.1"/>
    <property type="molecule type" value="Genomic_DNA"/>
</dbReference>
<sequence>MRFFQRKKKTNRSPVENLDDTTTAAKNNDIRHGLSSLSQPSGVVAREGIDERHDVNASSSLTNQNINNEVRDDSFRYSVASSESTEDVLDEMSNLSFSSETETPRLKTYLMEHLLGCVDFIEECTGTISNTTINNGAACTDVNVHNCPSLNNDTTKFAIMTEDGVVEMEPVEDETTEAKPAGIKSWEAITSIKTKRPAAKVVVTEPNKAKTLESGPGGSALLELKQAECTNDFLAGVSGAAATVPKSSYRTVAPKTNDDFVAVLAEVDKVIDSHVARLCGELFISGDDDLSLFPDMKVSPYDYDDMLFT</sequence>
<dbReference type="Proteomes" id="UP001516023">
    <property type="component" value="Unassembled WGS sequence"/>
</dbReference>
<evidence type="ECO:0000313" key="3">
    <source>
        <dbReference type="Proteomes" id="UP001516023"/>
    </source>
</evidence>
<comment type="caution">
    <text evidence="2">The sequence shown here is derived from an EMBL/GenBank/DDBJ whole genome shotgun (WGS) entry which is preliminary data.</text>
</comment>
<feature type="compositionally biased region" description="Basic residues" evidence="1">
    <location>
        <begin position="1"/>
        <end position="11"/>
    </location>
</feature>
<evidence type="ECO:0000313" key="2">
    <source>
        <dbReference type="EMBL" id="KAL3791005.1"/>
    </source>
</evidence>
<protein>
    <submittedName>
        <fullName evidence="2">Uncharacterized protein</fullName>
    </submittedName>
</protein>
<accession>A0ABD3PS91</accession>